<gene>
    <name evidence="2" type="ORF">GH754_08235</name>
</gene>
<dbReference type="Proteomes" id="UP000480185">
    <property type="component" value="Unassembled WGS sequence"/>
</dbReference>
<organism evidence="2 3">
    <name type="scientific">Salinibacillus xinjiangensis</name>
    <dbReference type="NCBI Taxonomy" id="1229268"/>
    <lineage>
        <taxon>Bacteria</taxon>
        <taxon>Bacillati</taxon>
        <taxon>Bacillota</taxon>
        <taxon>Bacilli</taxon>
        <taxon>Bacillales</taxon>
        <taxon>Bacillaceae</taxon>
        <taxon>Salinibacillus</taxon>
    </lineage>
</organism>
<dbReference type="InterPro" id="IPR025164">
    <property type="entry name" value="Toastrack_DUF4097"/>
</dbReference>
<keyword evidence="3" id="KW-1185">Reference proteome</keyword>
<dbReference type="EMBL" id="WJNH01000004">
    <property type="protein sequence ID" value="MRG86315.1"/>
    <property type="molecule type" value="Genomic_DNA"/>
</dbReference>
<dbReference type="RefSeq" id="WP_153728228.1">
    <property type="nucleotide sequence ID" value="NZ_WJNH01000004.1"/>
</dbReference>
<proteinExistence type="predicted"/>
<comment type="caution">
    <text evidence="2">The sequence shown here is derived from an EMBL/GenBank/DDBJ whole genome shotgun (WGS) entry which is preliminary data.</text>
</comment>
<evidence type="ECO:0000259" key="1">
    <source>
        <dbReference type="Pfam" id="PF13349"/>
    </source>
</evidence>
<feature type="domain" description="DUF4097" evidence="1">
    <location>
        <begin position="131"/>
        <end position="244"/>
    </location>
</feature>
<dbReference type="AlphaFoldDB" id="A0A6G1X5Y2"/>
<dbReference type="Pfam" id="PF13349">
    <property type="entry name" value="DUF4097"/>
    <property type="match status" value="1"/>
</dbReference>
<sequence>MKKILVGALIVVCIGLIGTVVLATGFSIGPKAEIDETKTFQANGVERVVIQSEIGNIQVKESTNNKIGVHVYAEMAKRHLDRYQYEIKQDGEVLYVTTEEDEKRLISIPFIHFDGNGERYIEVSLPKEMINQLDVESNIGEIKLGEIAVNELNVTSDVGEILIEAFSGQKANLHSNVGKTTLKSAVGEVNVQTDTGEIHVTMDEVTDDVTLQSKVGEINVQVKNIPDEVGLEVNSNVGEVDVQGPFIMNAETDGPVIKAITDVGEINVTQ</sequence>
<reference evidence="2 3" key="1">
    <citation type="submission" date="2019-11" db="EMBL/GenBank/DDBJ databases">
        <authorList>
            <person name="Li J."/>
        </authorList>
    </citation>
    <scope>NUCLEOTIDE SEQUENCE [LARGE SCALE GENOMIC DNA]</scope>
    <source>
        <strain evidence="2 3">J4</strain>
    </source>
</reference>
<evidence type="ECO:0000313" key="2">
    <source>
        <dbReference type="EMBL" id="MRG86315.1"/>
    </source>
</evidence>
<evidence type="ECO:0000313" key="3">
    <source>
        <dbReference type="Proteomes" id="UP000480185"/>
    </source>
</evidence>
<name>A0A6G1X5Y2_9BACI</name>
<dbReference type="OrthoDB" id="2932163at2"/>
<protein>
    <submittedName>
        <fullName evidence="2">DUF4097 family beta strand repeat protein</fullName>
    </submittedName>
</protein>
<accession>A0A6G1X5Y2</accession>